<dbReference type="PANTHER" id="PTHR40942:SF4">
    <property type="entry name" value="CYTOCHROME C5"/>
    <property type="match status" value="1"/>
</dbReference>
<dbReference type="SUPFAM" id="SSF46626">
    <property type="entry name" value="Cytochrome c"/>
    <property type="match status" value="2"/>
</dbReference>
<gene>
    <name evidence="9" type="primary">petJ</name>
    <name evidence="9" type="ORF">LMG28138_00568</name>
</gene>
<feature type="transmembrane region" description="Helical" evidence="7">
    <location>
        <begin position="15"/>
        <end position="37"/>
    </location>
</feature>
<reference evidence="9 10" key="1">
    <citation type="submission" date="2020-04" db="EMBL/GenBank/DDBJ databases">
        <authorList>
            <person name="De Canck E."/>
        </authorList>
    </citation>
    <scope>NUCLEOTIDE SEQUENCE [LARGE SCALE GENOMIC DNA]</scope>
    <source>
        <strain evidence="9 10">LMG 28138</strain>
    </source>
</reference>
<keyword evidence="7" id="KW-0812">Transmembrane</keyword>
<dbReference type="Gene3D" id="1.10.760.10">
    <property type="entry name" value="Cytochrome c-like domain"/>
    <property type="match status" value="2"/>
</dbReference>
<dbReference type="GO" id="GO:0009055">
    <property type="term" value="F:electron transfer activity"/>
    <property type="evidence" value="ECO:0007669"/>
    <property type="project" value="InterPro"/>
</dbReference>
<keyword evidence="3 6" id="KW-0479">Metal-binding</keyword>
<evidence type="ECO:0000313" key="9">
    <source>
        <dbReference type="EMBL" id="CAB3778725.1"/>
    </source>
</evidence>
<keyword evidence="4" id="KW-0249">Electron transport</keyword>
<dbReference type="PRINTS" id="PR00607">
    <property type="entry name" value="CYTCHROMECIE"/>
</dbReference>
<organism evidence="9 10">
    <name type="scientific">Pararobbsia alpina</name>
    <dbReference type="NCBI Taxonomy" id="621374"/>
    <lineage>
        <taxon>Bacteria</taxon>
        <taxon>Pseudomonadati</taxon>
        <taxon>Pseudomonadota</taxon>
        <taxon>Betaproteobacteria</taxon>
        <taxon>Burkholderiales</taxon>
        <taxon>Burkholderiaceae</taxon>
        <taxon>Pararobbsia</taxon>
    </lineage>
</organism>
<feature type="domain" description="Cytochrome c" evidence="8">
    <location>
        <begin position="74"/>
        <end position="156"/>
    </location>
</feature>
<evidence type="ECO:0000256" key="6">
    <source>
        <dbReference type="PROSITE-ProRule" id="PRU00433"/>
    </source>
</evidence>
<dbReference type="InterPro" id="IPR002323">
    <property type="entry name" value="Cyt_CIE"/>
</dbReference>
<proteinExistence type="predicted"/>
<evidence type="ECO:0000256" key="1">
    <source>
        <dbReference type="ARBA" id="ARBA00022448"/>
    </source>
</evidence>
<evidence type="ECO:0000313" key="10">
    <source>
        <dbReference type="Proteomes" id="UP000494115"/>
    </source>
</evidence>
<keyword evidence="7" id="KW-1133">Transmembrane helix</keyword>
<dbReference type="Pfam" id="PF13442">
    <property type="entry name" value="Cytochrome_CBB3"/>
    <property type="match status" value="2"/>
</dbReference>
<evidence type="ECO:0000256" key="3">
    <source>
        <dbReference type="ARBA" id="ARBA00022723"/>
    </source>
</evidence>
<dbReference type="InterPro" id="IPR036909">
    <property type="entry name" value="Cyt_c-like_dom_sf"/>
</dbReference>
<keyword evidence="1" id="KW-0813">Transport</keyword>
<dbReference type="InterPro" id="IPR009056">
    <property type="entry name" value="Cyt_c-like_dom"/>
</dbReference>
<feature type="domain" description="Cytochrome c" evidence="8">
    <location>
        <begin position="214"/>
        <end position="293"/>
    </location>
</feature>
<dbReference type="Proteomes" id="UP000494115">
    <property type="component" value="Unassembled WGS sequence"/>
</dbReference>
<dbReference type="PANTHER" id="PTHR40942">
    <property type="match status" value="1"/>
</dbReference>
<dbReference type="EMBL" id="CADIKM010000002">
    <property type="protein sequence ID" value="CAB3778725.1"/>
    <property type="molecule type" value="Genomic_DNA"/>
</dbReference>
<protein>
    <submittedName>
        <fullName evidence="9">Cytochrome c6</fullName>
    </submittedName>
</protein>
<dbReference type="RefSeq" id="WP_175103121.1">
    <property type="nucleotide sequence ID" value="NZ_CADIKM010000002.1"/>
</dbReference>
<evidence type="ECO:0000256" key="7">
    <source>
        <dbReference type="SAM" id="Phobius"/>
    </source>
</evidence>
<evidence type="ECO:0000256" key="5">
    <source>
        <dbReference type="ARBA" id="ARBA00023004"/>
    </source>
</evidence>
<keyword evidence="5 6" id="KW-0408">Iron</keyword>
<keyword evidence="2 6" id="KW-0349">Heme</keyword>
<dbReference type="GO" id="GO:0020037">
    <property type="term" value="F:heme binding"/>
    <property type="evidence" value="ECO:0007669"/>
    <property type="project" value="InterPro"/>
</dbReference>
<dbReference type="PROSITE" id="PS51007">
    <property type="entry name" value="CYTC"/>
    <property type="match status" value="2"/>
</dbReference>
<evidence type="ECO:0000256" key="2">
    <source>
        <dbReference type="ARBA" id="ARBA00022617"/>
    </source>
</evidence>
<dbReference type="AlphaFoldDB" id="A0A6S7C105"/>
<evidence type="ECO:0000256" key="4">
    <source>
        <dbReference type="ARBA" id="ARBA00022982"/>
    </source>
</evidence>
<sequence length="296" mass="29879">MSDEHQSPIKTPGQLIAVAVASFLLPIAAIVLVVQYVENTNRVGAGTDAFSPEQVNRRIAPFAQLTVRDASAPRVFKSGEEVFKAVCTTCHTPGAAGAPKFGDSSEWAPRIAQGYDTMLKIALEGKGAMPPRGGASPDDYSDYEIGRAIVYMANHSGGQLAEPQAPATGAPAAHAASDAGASDAQADAASAAAAAIAALPASSAAPAAVANSADAAQAGKALYTSVCATCHGVGLLGAPKLGDAAAWAPRLKEPMDTVYNYALHGKGQMPAKGGSNASDEDVKAAVDYMVNASKGS</sequence>
<accession>A0A6S7C105</accession>
<evidence type="ECO:0000259" key="8">
    <source>
        <dbReference type="PROSITE" id="PS51007"/>
    </source>
</evidence>
<keyword evidence="10" id="KW-1185">Reference proteome</keyword>
<keyword evidence="7" id="KW-0472">Membrane</keyword>
<dbReference type="GO" id="GO:0005506">
    <property type="term" value="F:iron ion binding"/>
    <property type="evidence" value="ECO:0007669"/>
    <property type="project" value="InterPro"/>
</dbReference>
<name>A0A6S7C105_9BURK</name>